<dbReference type="EMBL" id="AP014959">
    <property type="protein sequence ID" value="BAS84028.1"/>
    <property type="molecule type" value="Genomic_DNA"/>
</dbReference>
<reference evidence="2 3" key="3">
    <citation type="journal article" date="2013" name="Rice">
        <title>Improvement of the Oryza sativa Nipponbare reference genome using next generation sequence and optical map data.</title>
        <authorList>
            <person name="Kawahara Y."/>
            <person name="de la Bastide M."/>
            <person name="Hamilton J.P."/>
            <person name="Kanamori H."/>
            <person name="McCombie W.R."/>
            <person name="Ouyang S."/>
            <person name="Schwartz D.C."/>
            <person name="Tanaka T."/>
            <person name="Wu J."/>
            <person name="Zhou S."/>
            <person name="Childs K.L."/>
            <person name="Davidson R.M."/>
            <person name="Lin H."/>
            <person name="Quesada-Ocampo L."/>
            <person name="Vaillancourt B."/>
            <person name="Sakai H."/>
            <person name="Lee S.S."/>
            <person name="Kim J."/>
            <person name="Numa H."/>
            <person name="Itoh T."/>
            <person name="Buell C.R."/>
            <person name="Matsumoto T."/>
        </authorList>
    </citation>
    <scope>NUCLEOTIDE SEQUENCE [LARGE SCALE GENOMIC DNA]</scope>
    <source>
        <strain evidence="3">cv. Nipponbare</strain>
    </source>
</reference>
<gene>
    <name evidence="2" type="ordered locus">Os03g0330400</name>
    <name evidence="2" type="ORF">OSNPB_030330400</name>
</gene>
<organism evidence="2 3">
    <name type="scientific">Oryza sativa subsp. japonica</name>
    <name type="common">Rice</name>
    <dbReference type="NCBI Taxonomy" id="39947"/>
    <lineage>
        <taxon>Eukaryota</taxon>
        <taxon>Viridiplantae</taxon>
        <taxon>Streptophyta</taxon>
        <taxon>Embryophyta</taxon>
        <taxon>Tracheophyta</taxon>
        <taxon>Spermatophyta</taxon>
        <taxon>Magnoliopsida</taxon>
        <taxon>Liliopsida</taxon>
        <taxon>Poales</taxon>
        <taxon>Poaceae</taxon>
        <taxon>BOP clade</taxon>
        <taxon>Oryzoideae</taxon>
        <taxon>Oryzeae</taxon>
        <taxon>Oryzinae</taxon>
        <taxon>Oryza</taxon>
        <taxon>Oryza sativa</taxon>
    </lineage>
</organism>
<evidence type="ECO:0000256" key="1">
    <source>
        <dbReference type="SAM" id="MobiDB-lite"/>
    </source>
</evidence>
<evidence type="ECO:0000313" key="2">
    <source>
        <dbReference type="EMBL" id="BAS84028.1"/>
    </source>
</evidence>
<sequence>MGMVAAANSKAAEAARIHAAPPKSGGDGGSSSRIYAAPPESTSRRWGRRQRRSAAARSRRRQRQPRGQLAMVQTKVTAASDLDNDGGALAWVQDTRCRALRRRLPNNPATAPSSPAAAAQRSWSRSSAAPSWRCRRRTEAGASGGARRCIGGGVEVLAACAIRAKGGGWEASDFLAGQIRLVEEGFWPAG</sequence>
<name>A0A0P0VX23_ORYSJ</name>
<feature type="region of interest" description="Disordered" evidence="1">
    <location>
        <begin position="103"/>
        <end position="130"/>
    </location>
</feature>
<keyword evidence="3" id="KW-1185">Reference proteome</keyword>
<dbReference type="InParanoid" id="A0A0P0VX23"/>
<accession>A0A0P0VX23</accession>
<feature type="region of interest" description="Disordered" evidence="1">
    <location>
        <begin position="1"/>
        <end position="72"/>
    </location>
</feature>
<dbReference type="PaxDb" id="39947-A0A0P0VX23"/>
<evidence type="ECO:0000313" key="3">
    <source>
        <dbReference type="Proteomes" id="UP000059680"/>
    </source>
</evidence>
<dbReference type="AlphaFoldDB" id="A0A0P0VX23"/>
<feature type="compositionally biased region" description="Basic residues" evidence="1">
    <location>
        <begin position="45"/>
        <end position="64"/>
    </location>
</feature>
<dbReference type="Proteomes" id="UP000059680">
    <property type="component" value="Chromosome 3"/>
</dbReference>
<reference evidence="3" key="1">
    <citation type="journal article" date="2005" name="Nature">
        <title>The map-based sequence of the rice genome.</title>
        <authorList>
            <consortium name="International rice genome sequencing project (IRGSP)"/>
            <person name="Matsumoto T."/>
            <person name="Wu J."/>
            <person name="Kanamori H."/>
            <person name="Katayose Y."/>
            <person name="Fujisawa M."/>
            <person name="Namiki N."/>
            <person name="Mizuno H."/>
            <person name="Yamamoto K."/>
            <person name="Antonio B.A."/>
            <person name="Baba T."/>
            <person name="Sakata K."/>
            <person name="Nagamura Y."/>
            <person name="Aoki H."/>
            <person name="Arikawa K."/>
            <person name="Arita K."/>
            <person name="Bito T."/>
            <person name="Chiden Y."/>
            <person name="Fujitsuka N."/>
            <person name="Fukunaka R."/>
            <person name="Hamada M."/>
            <person name="Harada C."/>
            <person name="Hayashi A."/>
            <person name="Hijishita S."/>
            <person name="Honda M."/>
            <person name="Hosokawa S."/>
            <person name="Ichikawa Y."/>
            <person name="Idonuma A."/>
            <person name="Iijima M."/>
            <person name="Ikeda M."/>
            <person name="Ikeno M."/>
            <person name="Ito K."/>
            <person name="Ito S."/>
            <person name="Ito T."/>
            <person name="Ito Y."/>
            <person name="Ito Y."/>
            <person name="Iwabuchi A."/>
            <person name="Kamiya K."/>
            <person name="Karasawa W."/>
            <person name="Kurita K."/>
            <person name="Katagiri S."/>
            <person name="Kikuta A."/>
            <person name="Kobayashi H."/>
            <person name="Kobayashi N."/>
            <person name="Machita K."/>
            <person name="Maehara T."/>
            <person name="Masukawa M."/>
            <person name="Mizubayashi T."/>
            <person name="Mukai Y."/>
            <person name="Nagasaki H."/>
            <person name="Nagata Y."/>
            <person name="Naito S."/>
            <person name="Nakashima M."/>
            <person name="Nakama Y."/>
            <person name="Nakamichi Y."/>
            <person name="Nakamura M."/>
            <person name="Meguro A."/>
            <person name="Negishi M."/>
            <person name="Ohta I."/>
            <person name="Ohta T."/>
            <person name="Okamoto M."/>
            <person name="Ono N."/>
            <person name="Saji S."/>
            <person name="Sakaguchi M."/>
            <person name="Sakai K."/>
            <person name="Shibata M."/>
            <person name="Shimokawa T."/>
            <person name="Song J."/>
            <person name="Takazaki Y."/>
            <person name="Terasawa K."/>
            <person name="Tsugane M."/>
            <person name="Tsuji K."/>
            <person name="Ueda S."/>
            <person name="Waki K."/>
            <person name="Yamagata H."/>
            <person name="Yamamoto M."/>
            <person name="Yamamoto S."/>
            <person name="Yamane H."/>
            <person name="Yoshiki S."/>
            <person name="Yoshihara R."/>
            <person name="Yukawa K."/>
            <person name="Zhong H."/>
            <person name="Yano M."/>
            <person name="Yuan Q."/>
            <person name="Ouyang S."/>
            <person name="Liu J."/>
            <person name="Jones K.M."/>
            <person name="Gansberger K."/>
            <person name="Moffat K."/>
            <person name="Hill J."/>
            <person name="Bera J."/>
            <person name="Fadrosh D."/>
            <person name="Jin S."/>
            <person name="Johri S."/>
            <person name="Kim M."/>
            <person name="Overton L."/>
            <person name="Reardon M."/>
            <person name="Tsitrin T."/>
            <person name="Vuong H."/>
            <person name="Weaver B."/>
            <person name="Ciecko A."/>
            <person name="Tallon L."/>
            <person name="Jackson J."/>
            <person name="Pai G."/>
            <person name="Aken S.V."/>
            <person name="Utterback T."/>
            <person name="Reidmuller S."/>
            <person name="Feldblyum T."/>
            <person name="Hsiao J."/>
            <person name="Zismann V."/>
            <person name="Iobst S."/>
            <person name="de Vazeille A.R."/>
            <person name="Buell C.R."/>
            <person name="Ying K."/>
            <person name="Li Y."/>
            <person name="Lu T."/>
            <person name="Huang Y."/>
            <person name="Zhao Q."/>
            <person name="Feng Q."/>
            <person name="Zhang L."/>
            <person name="Zhu J."/>
            <person name="Weng Q."/>
            <person name="Mu J."/>
            <person name="Lu Y."/>
            <person name="Fan D."/>
            <person name="Liu Y."/>
            <person name="Guan J."/>
            <person name="Zhang Y."/>
            <person name="Yu S."/>
            <person name="Liu X."/>
            <person name="Zhang Y."/>
            <person name="Hong G."/>
            <person name="Han B."/>
            <person name="Choisne N."/>
            <person name="Demange N."/>
            <person name="Orjeda G."/>
            <person name="Samain S."/>
            <person name="Cattolico L."/>
            <person name="Pelletier E."/>
            <person name="Couloux A."/>
            <person name="Segurens B."/>
            <person name="Wincker P."/>
            <person name="D'Hont A."/>
            <person name="Scarpelli C."/>
            <person name="Weissenbach J."/>
            <person name="Salanoubat M."/>
            <person name="Quetier F."/>
            <person name="Yu Y."/>
            <person name="Kim H.R."/>
            <person name="Rambo T."/>
            <person name="Currie J."/>
            <person name="Collura K."/>
            <person name="Luo M."/>
            <person name="Yang T."/>
            <person name="Ammiraju J.S.S."/>
            <person name="Engler F."/>
            <person name="Soderlund C."/>
            <person name="Wing R.A."/>
            <person name="Palmer L.E."/>
            <person name="de la Bastide M."/>
            <person name="Spiegel L."/>
            <person name="Nascimento L."/>
            <person name="Zutavern T."/>
            <person name="O'Shaughnessy A."/>
            <person name="Dike S."/>
            <person name="Dedhia N."/>
            <person name="Preston R."/>
            <person name="Balija V."/>
            <person name="McCombie W.R."/>
            <person name="Chow T."/>
            <person name="Chen H."/>
            <person name="Chung M."/>
            <person name="Chen C."/>
            <person name="Shaw J."/>
            <person name="Wu H."/>
            <person name="Hsiao K."/>
            <person name="Chao Y."/>
            <person name="Chu M."/>
            <person name="Cheng C."/>
            <person name="Hour A."/>
            <person name="Lee P."/>
            <person name="Lin S."/>
            <person name="Lin Y."/>
            <person name="Liou J."/>
            <person name="Liu S."/>
            <person name="Hsing Y."/>
            <person name="Raghuvanshi S."/>
            <person name="Mohanty A."/>
            <person name="Bharti A.K."/>
            <person name="Gaur A."/>
            <person name="Gupta V."/>
            <person name="Kumar D."/>
            <person name="Ravi V."/>
            <person name="Vij S."/>
            <person name="Kapur A."/>
            <person name="Khurana P."/>
            <person name="Khurana P."/>
            <person name="Khurana J.P."/>
            <person name="Tyagi A.K."/>
            <person name="Gaikwad K."/>
            <person name="Singh A."/>
            <person name="Dalal V."/>
            <person name="Srivastava S."/>
            <person name="Dixit A."/>
            <person name="Pal A.K."/>
            <person name="Ghazi I.A."/>
            <person name="Yadav M."/>
            <person name="Pandit A."/>
            <person name="Bhargava A."/>
            <person name="Sureshbabu K."/>
            <person name="Batra K."/>
            <person name="Sharma T.R."/>
            <person name="Mohapatra T."/>
            <person name="Singh N.K."/>
            <person name="Messing J."/>
            <person name="Nelson A.B."/>
            <person name="Fuks G."/>
            <person name="Kavchok S."/>
            <person name="Keizer G."/>
            <person name="Linton E."/>
            <person name="Llaca V."/>
            <person name="Song R."/>
            <person name="Tanyolac B."/>
            <person name="Young S."/>
            <person name="Ho-Il K."/>
            <person name="Hahn J.H."/>
            <person name="Sangsakoo G."/>
            <person name="Vanavichit A."/>
            <person name="de Mattos Luiz.A.T."/>
            <person name="Zimmer P.D."/>
            <person name="Malone G."/>
            <person name="Dellagostin O."/>
            <person name="de Oliveira A.C."/>
            <person name="Bevan M."/>
            <person name="Bancroft I."/>
            <person name="Minx P."/>
            <person name="Cordum H."/>
            <person name="Wilson R."/>
            <person name="Cheng Z."/>
            <person name="Jin W."/>
            <person name="Jiang J."/>
            <person name="Leong S.A."/>
            <person name="Iwama H."/>
            <person name="Gojobori T."/>
            <person name="Itoh T."/>
            <person name="Niimura Y."/>
            <person name="Fujii Y."/>
            <person name="Habara T."/>
            <person name="Sakai H."/>
            <person name="Sato Y."/>
            <person name="Wilson G."/>
            <person name="Kumar K."/>
            <person name="McCouch S."/>
            <person name="Juretic N."/>
            <person name="Hoen D."/>
            <person name="Wright S."/>
            <person name="Bruskiewich R."/>
            <person name="Bureau T."/>
            <person name="Miyao A."/>
            <person name="Hirochika H."/>
            <person name="Nishikawa T."/>
            <person name="Kadowaki K."/>
            <person name="Sugiura M."/>
            <person name="Burr B."/>
            <person name="Sasaki T."/>
        </authorList>
    </citation>
    <scope>NUCLEOTIDE SEQUENCE [LARGE SCALE GENOMIC DNA]</scope>
    <source>
        <strain evidence="3">cv. Nipponbare</strain>
    </source>
</reference>
<protein>
    <submittedName>
        <fullName evidence="2">Os03g0330400 protein</fullName>
    </submittedName>
</protein>
<feature type="compositionally biased region" description="Low complexity" evidence="1">
    <location>
        <begin position="108"/>
        <end position="130"/>
    </location>
</feature>
<feature type="compositionally biased region" description="Low complexity" evidence="1">
    <location>
        <begin position="1"/>
        <end position="20"/>
    </location>
</feature>
<reference evidence="2 3" key="2">
    <citation type="journal article" date="2013" name="Plant Cell Physiol.">
        <title>Rice Annotation Project Database (RAP-DB): an integrative and interactive database for rice genomics.</title>
        <authorList>
            <person name="Sakai H."/>
            <person name="Lee S.S."/>
            <person name="Tanaka T."/>
            <person name="Numa H."/>
            <person name="Kim J."/>
            <person name="Kawahara Y."/>
            <person name="Wakimoto H."/>
            <person name="Yang C.C."/>
            <person name="Iwamoto M."/>
            <person name="Abe T."/>
            <person name="Yamada Y."/>
            <person name="Muto A."/>
            <person name="Inokuchi H."/>
            <person name="Ikemura T."/>
            <person name="Matsumoto T."/>
            <person name="Sasaki T."/>
            <person name="Itoh T."/>
        </authorList>
    </citation>
    <scope>NUCLEOTIDE SEQUENCE [LARGE SCALE GENOMIC DNA]</scope>
    <source>
        <strain evidence="3">cv. Nipponbare</strain>
    </source>
</reference>
<proteinExistence type="predicted"/>